<protein>
    <recommendedName>
        <fullName evidence="3">BTB domain-containing protein</fullName>
    </recommendedName>
</protein>
<dbReference type="OrthoDB" id="6359816at2759"/>
<keyword evidence="2" id="KW-1185">Reference proteome</keyword>
<evidence type="ECO:0000313" key="1">
    <source>
        <dbReference type="EMBL" id="QDS69507.1"/>
    </source>
</evidence>
<dbReference type="Gene3D" id="3.30.710.10">
    <property type="entry name" value="Potassium Channel Kv1.1, Chain A"/>
    <property type="match status" value="1"/>
</dbReference>
<dbReference type="CDD" id="cd18186">
    <property type="entry name" value="BTB_POZ_ZBTB_KLHL-like"/>
    <property type="match status" value="1"/>
</dbReference>
<sequence length="305" mass="35078">MEFAVHHLKAGINGMLVSGEYSDLTIKCQGSAYQVHKVIEGKTGIIDLSVDDPDAVKAMLLFLYKSNYKEMVKNKDEEPEEDLADSWLLHAKTYVLADKYDIAPLKNFTLKQFEHDGEDEYETWNPTDFAVAIEYIYEHTLPGNRAREIAVLTTLPKMDKLLHAVNGPFSKMMTKVGEFGRDVTRALRYCNAVDVSTNFASPTSYHNKQRVTDRRLKAYFCNYEYCQIIWRLDEARIKLQVWSMPICGICGDETNMEEFQESDYAMLYRFECSFCKGSIMSSTRDMYSNWQCCYCGNCGSFKEGT</sequence>
<evidence type="ECO:0000313" key="2">
    <source>
        <dbReference type="Proteomes" id="UP000316270"/>
    </source>
</evidence>
<dbReference type="SUPFAM" id="SSF54695">
    <property type="entry name" value="POZ domain"/>
    <property type="match status" value="1"/>
</dbReference>
<reference evidence="1 2" key="1">
    <citation type="submission" date="2019-07" db="EMBL/GenBank/DDBJ databases">
        <title>Finished genome of Venturia effusa.</title>
        <authorList>
            <person name="Young C.A."/>
            <person name="Cox M.P."/>
            <person name="Ganley A.R.D."/>
            <person name="David W.J."/>
        </authorList>
    </citation>
    <scope>NUCLEOTIDE SEQUENCE [LARGE SCALE GENOMIC DNA]</scope>
    <source>
        <strain evidence="2">albino</strain>
    </source>
</reference>
<dbReference type="PANTHER" id="PTHR47843:SF5">
    <property type="entry name" value="BTB_POZ DOMAIN PROTEIN"/>
    <property type="match status" value="1"/>
</dbReference>
<evidence type="ECO:0008006" key="3">
    <source>
        <dbReference type="Google" id="ProtNLM"/>
    </source>
</evidence>
<dbReference type="PANTHER" id="PTHR47843">
    <property type="entry name" value="BTB DOMAIN-CONTAINING PROTEIN-RELATED"/>
    <property type="match status" value="1"/>
</dbReference>
<dbReference type="InterPro" id="IPR011333">
    <property type="entry name" value="SKP1/BTB/POZ_sf"/>
</dbReference>
<proteinExistence type="predicted"/>
<dbReference type="Proteomes" id="UP000316270">
    <property type="component" value="Chromosome 3"/>
</dbReference>
<gene>
    <name evidence="1" type="ORF">FKW77_007021</name>
</gene>
<dbReference type="EMBL" id="CP042187">
    <property type="protein sequence ID" value="QDS69507.1"/>
    <property type="molecule type" value="Genomic_DNA"/>
</dbReference>
<dbReference type="AlphaFoldDB" id="A0A517L1J6"/>
<name>A0A517L1J6_9PEZI</name>
<organism evidence="1 2">
    <name type="scientific">Venturia effusa</name>
    <dbReference type="NCBI Taxonomy" id="50376"/>
    <lineage>
        <taxon>Eukaryota</taxon>
        <taxon>Fungi</taxon>
        <taxon>Dikarya</taxon>
        <taxon>Ascomycota</taxon>
        <taxon>Pezizomycotina</taxon>
        <taxon>Dothideomycetes</taxon>
        <taxon>Pleosporomycetidae</taxon>
        <taxon>Venturiales</taxon>
        <taxon>Venturiaceae</taxon>
        <taxon>Venturia</taxon>
    </lineage>
</organism>
<accession>A0A517L1J6</accession>